<reference evidence="3" key="1">
    <citation type="journal article" date="2022" name="G3 (Bethesda)">
        <title>High quality genome of the basidiomycete yeast Dioszegia hungarica PDD-24b-2 isolated from cloud water.</title>
        <authorList>
            <person name="Jarrige D."/>
            <person name="Haridas S."/>
            <person name="Bleykasten-Grosshans C."/>
            <person name="Joly M."/>
            <person name="Nadalig T."/>
            <person name="Sancelme M."/>
            <person name="Vuilleumier S."/>
            <person name="Grigoriev I.V."/>
            <person name="Amato P."/>
            <person name="Bringel F."/>
        </authorList>
    </citation>
    <scope>NUCLEOTIDE SEQUENCE</scope>
    <source>
        <strain evidence="3">PDD-24b-2</strain>
    </source>
</reference>
<evidence type="ECO:0000313" key="4">
    <source>
        <dbReference type="Proteomes" id="UP001164286"/>
    </source>
</evidence>
<feature type="region of interest" description="Disordered" evidence="1">
    <location>
        <begin position="872"/>
        <end position="897"/>
    </location>
</feature>
<feature type="region of interest" description="Disordered" evidence="1">
    <location>
        <begin position="1"/>
        <end position="239"/>
    </location>
</feature>
<dbReference type="Proteomes" id="UP001164286">
    <property type="component" value="Unassembled WGS sequence"/>
</dbReference>
<gene>
    <name evidence="3" type="ORF">MKK02DRAFT_44658</name>
</gene>
<feature type="region of interest" description="Disordered" evidence="1">
    <location>
        <begin position="351"/>
        <end position="446"/>
    </location>
</feature>
<comment type="caution">
    <text evidence="3">The sequence shown here is derived from an EMBL/GenBank/DDBJ whole genome shotgun (WGS) entry which is preliminary data.</text>
</comment>
<feature type="compositionally biased region" description="Low complexity" evidence="1">
    <location>
        <begin position="425"/>
        <end position="434"/>
    </location>
</feature>
<feature type="compositionally biased region" description="Low complexity" evidence="1">
    <location>
        <begin position="527"/>
        <end position="536"/>
    </location>
</feature>
<feature type="compositionally biased region" description="Polar residues" evidence="1">
    <location>
        <begin position="591"/>
        <end position="603"/>
    </location>
</feature>
<feature type="compositionally biased region" description="Low complexity" evidence="1">
    <location>
        <begin position="29"/>
        <end position="50"/>
    </location>
</feature>
<feature type="compositionally biased region" description="Low complexity" evidence="1">
    <location>
        <begin position="381"/>
        <end position="400"/>
    </location>
</feature>
<feature type="domain" description="BRCT" evidence="2">
    <location>
        <begin position="718"/>
        <end position="820"/>
    </location>
</feature>
<keyword evidence="4" id="KW-1185">Reference proteome</keyword>
<dbReference type="InterPro" id="IPR036420">
    <property type="entry name" value="BRCT_dom_sf"/>
</dbReference>
<dbReference type="GeneID" id="77732238"/>
<feature type="region of interest" description="Disordered" evidence="1">
    <location>
        <begin position="491"/>
        <end position="612"/>
    </location>
</feature>
<dbReference type="Gene3D" id="3.40.50.10190">
    <property type="entry name" value="BRCT domain"/>
    <property type="match status" value="1"/>
</dbReference>
<evidence type="ECO:0000313" key="3">
    <source>
        <dbReference type="EMBL" id="KAI9635959.1"/>
    </source>
</evidence>
<evidence type="ECO:0000256" key="1">
    <source>
        <dbReference type="SAM" id="MobiDB-lite"/>
    </source>
</evidence>
<evidence type="ECO:0000259" key="2">
    <source>
        <dbReference type="PROSITE" id="PS50172"/>
    </source>
</evidence>
<name>A0AA38HAU7_9TREE</name>
<feature type="compositionally biased region" description="Low complexity" evidence="1">
    <location>
        <begin position="560"/>
        <end position="575"/>
    </location>
</feature>
<feature type="compositionally biased region" description="Basic and acidic residues" evidence="1">
    <location>
        <begin position="225"/>
        <end position="239"/>
    </location>
</feature>
<dbReference type="SUPFAM" id="SSF52113">
    <property type="entry name" value="BRCT domain"/>
    <property type="match status" value="1"/>
</dbReference>
<dbReference type="EMBL" id="JAKWFO010000005">
    <property type="protein sequence ID" value="KAI9635959.1"/>
    <property type="molecule type" value="Genomic_DNA"/>
</dbReference>
<dbReference type="AlphaFoldDB" id="A0AA38HAU7"/>
<feature type="compositionally biased region" description="Polar residues" evidence="1">
    <location>
        <begin position="51"/>
        <end position="62"/>
    </location>
</feature>
<feature type="compositionally biased region" description="Low complexity" evidence="1">
    <location>
        <begin position="491"/>
        <end position="502"/>
    </location>
</feature>
<dbReference type="CDD" id="cd17716">
    <property type="entry name" value="BRCT_microcephalin_rpt1"/>
    <property type="match status" value="1"/>
</dbReference>
<dbReference type="PROSITE" id="PS50172">
    <property type="entry name" value="BRCT"/>
    <property type="match status" value="1"/>
</dbReference>
<proteinExistence type="predicted"/>
<feature type="compositionally biased region" description="Polar residues" evidence="1">
    <location>
        <begin position="507"/>
        <end position="517"/>
    </location>
</feature>
<accession>A0AA38HAU7</accession>
<dbReference type="RefSeq" id="XP_052945736.1">
    <property type="nucleotide sequence ID" value="XM_053093033.1"/>
</dbReference>
<protein>
    <recommendedName>
        <fullName evidence="2">BRCT domain-containing protein</fullName>
    </recommendedName>
</protein>
<organism evidence="3 4">
    <name type="scientific">Dioszegia hungarica</name>
    <dbReference type="NCBI Taxonomy" id="4972"/>
    <lineage>
        <taxon>Eukaryota</taxon>
        <taxon>Fungi</taxon>
        <taxon>Dikarya</taxon>
        <taxon>Basidiomycota</taxon>
        <taxon>Agaricomycotina</taxon>
        <taxon>Tremellomycetes</taxon>
        <taxon>Tremellales</taxon>
        <taxon>Bulleribasidiaceae</taxon>
        <taxon>Dioszegia</taxon>
    </lineage>
</organism>
<feature type="compositionally biased region" description="Basic and acidic residues" evidence="1">
    <location>
        <begin position="401"/>
        <end position="413"/>
    </location>
</feature>
<feature type="compositionally biased region" description="Polar residues" evidence="1">
    <location>
        <begin position="362"/>
        <end position="380"/>
    </location>
</feature>
<dbReference type="InterPro" id="IPR001357">
    <property type="entry name" value="BRCT_dom"/>
</dbReference>
<feature type="compositionally biased region" description="Low complexity" evidence="1">
    <location>
        <begin position="1"/>
        <end position="21"/>
    </location>
</feature>
<feature type="compositionally biased region" description="Polar residues" evidence="1">
    <location>
        <begin position="121"/>
        <end position="133"/>
    </location>
</feature>
<feature type="compositionally biased region" description="Low complexity" evidence="1">
    <location>
        <begin position="76"/>
        <end position="91"/>
    </location>
</feature>
<sequence>MDRPTLSRSTSRLPSSVSTRSMVRLASISSTTSTTSSTSTLTRPTLSSSRKASSTLKRSTTGFGLGRTKLSVLGDTSPRSTSTSSSSSAGSVMVNGKRKASDEGGIGKKVRLYSPEGQRLPTVTSRFSPNRPSATAFRPSALSTPARYGQHAVSSQPGGAKWVHPLAHTPNRVSATPPDEGNSVSSDEMLLGDSPVSRVGPGDTPMKTVQELRSRGWKGGVKVEQQAKEEEGLEDVGMKEESMEESMIIDDSVADTFGNNEPSTSRSPPRFHLPRQATPPCINPIFKLSTTPTQSPPIAPLADRSLFPTFGQPSLPAAPSPLKTSSLVPPTPAYTIVPSPRKGLSSISRFGAARPPAPALTSRPTTITGTGGQTSMTQFLSRPAVVPSRPLSSSSAAPLRRVSEKIKPLRDDMGVDQPETMVKPSLAASSAGAARPGGMLPPSRIPLRVSKPAALTGTTSSTSSGSAPTAGALKRSALGSLGVAARPLARSTTSNASLSSLAGPTGPSHSSDSSQADQPVRRKPSYPSSLGSGLLPRPRDRQISVPVPSHIIEPILRDVPTLPTSTSGPSHPSGPAREPLRSVSAPAARENQPSSERNSLSLSTRREGWMDTSRSLHGLSEALERLKVKKDAPAVEPTRRPSLAASSARSSLAMVVDGEKENILGKSMLPSSASSARLSAVHKPRYSVSGAGVSGAVVAGTEDEVGDKSLAAIVSSTSGMGCLKGVVAYVDVWTADGTDSSGIFADMLRSLGARVLSRPSDSCTHIIYKSGRPATLNWYRKQKQLEEEDPECRRPHIVGLSWVTRSKEAGKRLDEGKYAVEVGEEDVFAKRRKSMEPKSLSLAALSSSVGPGQSHSYSSSIHSGIAEAKRKSLIHAPKVGSPLKKGYKRPGSDEEMY</sequence>